<organism evidence="1 2">
    <name type="scientific">Buttiauxella izardii</name>
    <dbReference type="NCBI Taxonomy" id="82991"/>
    <lineage>
        <taxon>Bacteria</taxon>
        <taxon>Pseudomonadati</taxon>
        <taxon>Pseudomonadota</taxon>
        <taxon>Gammaproteobacteria</taxon>
        <taxon>Enterobacterales</taxon>
        <taxon>Enterobacteriaceae</taxon>
        <taxon>Buttiauxella</taxon>
    </lineage>
</organism>
<evidence type="ECO:0000313" key="1">
    <source>
        <dbReference type="EMBL" id="RJT26894.1"/>
    </source>
</evidence>
<proteinExistence type="predicted"/>
<evidence type="ECO:0000313" key="2">
    <source>
        <dbReference type="Proteomes" id="UP000276295"/>
    </source>
</evidence>
<dbReference type="InterPro" id="IPR048188">
    <property type="entry name" value="YmfL-like"/>
</dbReference>
<name>A0A3A5K3G3_9ENTR</name>
<accession>A0A3A5K3G3</accession>
<dbReference type="Pfam" id="PF06892">
    <property type="entry name" value="Phage_CP76"/>
    <property type="match status" value="1"/>
</dbReference>
<dbReference type="OrthoDB" id="6956679at2"/>
<dbReference type="GO" id="GO:0003677">
    <property type="term" value="F:DNA binding"/>
    <property type="evidence" value="ECO:0007669"/>
    <property type="project" value="InterPro"/>
</dbReference>
<comment type="caution">
    <text evidence="1">The sequence shown here is derived from an EMBL/GenBank/DDBJ whole genome shotgun (WGS) entry which is preliminary data.</text>
</comment>
<protein>
    <submittedName>
        <fullName evidence="1">Uncharacterized protein</fullName>
    </submittedName>
</protein>
<gene>
    <name evidence="1" type="ORF">D6029_03655</name>
</gene>
<keyword evidence="2" id="KW-1185">Reference proteome</keyword>
<reference evidence="1 2" key="1">
    <citation type="submission" date="2018-09" db="EMBL/GenBank/DDBJ databases">
        <title>Draft genome sequence of Buttiauxella izardii CCUG 35510T.</title>
        <authorList>
            <person name="Salva-Serra F."/>
            <person name="Marathe N."/>
            <person name="Moore E."/>
            <person name="Stadler-Svensson L."/>
            <person name="Engstrom-Jakobsson H."/>
        </authorList>
    </citation>
    <scope>NUCLEOTIDE SEQUENCE [LARGE SCALE GENOMIC DNA]</scope>
    <source>
        <strain evidence="1 2">CCUG 35510</strain>
    </source>
</reference>
<dbReference type="InterPro" id="IPR009679">
    <property type="entry name" value="Phage_186_CII-like"/>
</dbReference>
<dbReference type="EMBL" id="QZWH01000006">
    <property type="protein sequence ID" value="RJT26894.1"/>
    <property type="molecule type" value="Genomic_DNA"/>
</dbReference>
<dbReference type="RefSeq" id="WP_120063463.1">
    <property type="nucleotide sequence ID" value="NZ_QZWH01000006.1"/>
</dbReference>
<dbReference type="NCBIfam" id="NF041471">
    <property type="entry name" value="phage_reg_YmfL"/>
    <property type="match status" value="1"/>
</dbReference>
<dbReference type="Proteomes" id="UP000276295">
    <property type="component" value="Unassembled WGS sequence"/>
</dbReference>
<sequence length="182" mass="20221">MVDNINSAITRMCKAYPSGRVGMAKALGMSIDQFHNHMYQKVGSRFFSVSELEQMEDLSGTSLLADYFANRRGKLLVDIPKPESLDNVDLFQHEMQLNAVKGKLDQAKFAALEDGVIDSKEKKTLSQMFHNSIRHQMHGFMGFMALYGVSDGAVDMFVASRKDDARECAAPGVLACRFSGEL</sequence>
<dbReference type="AlphaFoldDB" id="A0A3A5K3G3"/>